<dbReference type="EMBL" id="BBWU01000014">
    <property type="protein sequence ID" value="GAO38357.1"/>
    <property type="molecule type" value="Genomic_DNA"/>
</dbReference>
<protein>
    <submittedName>
        <fullName evidence="2">Uncharacterized protein</fullName>
    </submittedName>
</protein>
<dbReference type="Proteomes" id="UP000033202">
    <property type="component" value="Unassembled WGS sequence"/>
</dbReference>
<dbReference type="RefSeq" id="WP_046347211.1">
    <property type="nucleotide sequence ID" value="NZ_BBWU01000014.1"/>
</dbReference>
<dbReference type="STRING" id="1219043.SCH01S_14_00210"/>
<sequence>MNSIFTHERRDYIARAERRMNRESRIHGTVRLVGLVILLGLLAILAWREVAPAIAAGPAPAQPYVLYNGERVDLVSFCARYRSDSLMTGQKMNPDVVARCGF</sequence>
<keyword evidence="1" id="KW-1133">Transmembrane helix</keyword>
<keyword evidence="1" id="KW-0812">Transmembrane</keyword>
<organism evidence="2 3">
    <name type="scientific">Sphingomonas changbaiensis NBRC 104936</name>
    <dbReference type="NCBI Taxonomy" id="1219043"/>
    <lineage>
        <taxon>Bacteria</taxon>
        <taxon>Pseudomonadati</taxon>
        <taxon>Pseudomonadota</taxon>
        <taxon>Alphaproteobacteria</taxon>
        <taxon>Sphingomonadales</taxon>
        <taxon>Sphingomonadaceae</taxon>
        <taxon>Sphingomonas</taxon>
    </lineage>
</organism>
<name>A0A0E9MKM6_9SPHN</name>
<proteinExistence type="predicted"/>
<dbReference type="AlphaFoldDB" id="A0A0E9MKM6"/>
<feature type="transmembrane region" description="Helical" evidence="1">
    <location>
        <begin position="28"/>
        <end position="47"/>
    </location>
</feature>
<gene>
    <name evidence="2" type="ORF">SCH01S_14_00210</name>
</gene>
<evidence type="ECO:0000256" key="1">
    <source>
        <dbReference type="SAM" id="Phobius"/>
    </source>
</evidence>
<keyword evidence="1" id="KW-0472">Membrane</keyword>
<evidence type="ECO:0000313" key="3">
    <source>
        <dbReference type="Proteomes" id="UP000033202"/>
    </source>
</evidence>
<reference evidence="2 3" key="1">
    <citation type="submission" date="2015-04" db="EMBL/GenBank/DDBJ databases">
        <title>Whole genome shotgun sequence of Sphingomonas changbaiensis NBRC 104936.</title>
        <authorList>
            <person name="Katano-Makiyama Y."/>
            <person name="Hosoyama A."/>
            <person name="Hashimoto M."/>
            <person name="Noguchi M."/>
            <person name="Tsuchikane K."/>
            <person name="Ohji S."/>
            <person name="Yamazoe A."/>
            <person name="Ichikawa N."/>
            <person name="Kimura A."/>
            <person name="Fujita N."/>
        </authorList>
    </citation>
    <scope>NUCLEOTIDE SEQUENCE [LARGE SCALE GENOMIC DNA]</scope>
    <source>
        <strain evidence="2 3">NBRC 104936</strain>
    </source>
</reference>
<evidence type="ECO:0000313" key="2">
    <source>
        <dbReference type="EMBL" id="GAO38357.1"/>
    </source>
</evidence>
<keyword evidence="3" id="KW-1185">Reference proteome</keyword>
<comment type="caution">
    <text evidence="2">The sequence shown here is derived from an EMBL/GenBank/DDBJ whole genome shotgun (WGS) entry which is preliminary data.</text>
</comment>
<accession>A0A0E9MKM6</accession>